<sequence length="272" mass="31778">MTEDTNTVRLSYKDYEFEVTVDLDTYNKINNDEVYKNDFARQTYESLESDGHFIGDDDGNGKIEALEDDIDLDIKPRAPSFKWSKPAIDHLVKLRFSKNDLFNSPKTRKSDLWHAIAVTLSEKFPGITAEMCDAKYRNLVHTYKLNKQRECRYGVETVKWEYFQLFDKNLGLRLRLPEPGMDCLDSLVDESVDTSRFLKEDLLMLESPPPSPPGKSKKYTRDLRLTQYLRIRAENDALNMKLKARIWKEKKQIKEREIAAILQLAKALKNKK</sequence>
<feature type="domain" description="Myb/SANT-like DNA-binding" evidence="1">
    <location>
        <begin position="81"/>
        <end position="168"/>
    </location>
</feature>
<dbReference type="EMBL" id="CAJHNJ030000113">
    <property type="protein sequence ID" value="CAG9135750.1"/>
    <property type="molecule type" value="Genomic_DNA"/>
</dbReference>
<comment type="caution">
    <text evidence="2">The sequence shown here is derived from an EMBL/GenBank/DDBJ whole genome shotgun (WGS) entry which is preliminary data.</text>
</comment>
<name>A0A8S4G5J0_PLUXY</name>
<dbReference type="Gene3D" id="1.10.10.60">
    <property type="entry name" value="Homeodomain-like"/>
    <property type="match status" value="1"/>
</dbReference>
<dbReference type="Pfam" id="PF13837">
    <property type="entry name" value="Myb_DNA-bind_4"/>
    <property type="match status" value="1"/>
</dbReference>
<evidence type="ECO:0000313" key="2">
    <source>
        <dbReference type="EMBL" id="CAG9135750.1"/>
    </source>
</evidence>
<dbReference type="KEGG" id="pxy:105385693"/>
<dbReference type="OrthoDB" id="6346437at2759"/>
<reference evidence="2" key="1">
    <citation type="submission" date="2020-11" db="EMBL/GenBank/DDBJ databases">
        <authorList>
            <person name="Whiteford S."/>
        </authorList>
    </citation>
    <scope>NUCLEOTIDE SEQUENCE</scope>
</reference>
<proteinExistence type="predicted"/>
<accession>A0A8S4G5J0</accession>
<dbReference type="AlphaFoldDB" id="A0A8S4G5J0"/>
<gene>
    <name evidence="2" type="ORF">PLXY2_LOCUS14020</name>
</gene>
<organism evidence="2 3">
    <name type="scientific">Plutella xylostella</name>
    <name type="common">Diamondback moth</name>
    <name type="synonym">Plutella maculipennis</name>
    <dbReference type="NCBI Taxonomy" id="51655"/>
    <lineage>
        <taxon>Eukaryota</taxon>
        <taxon>Metazoa</taxon>
        <taxon>Ecdysozoa</taxon>
        <taxon>Arthropoda</taxon>
        <taxon>Hexapoda</taxon>
        <taxon>Insecta</taxon>
        <taxon>Pterygota</taxon>
        <taxon>Neoptera</taxon>
        <taxon>Endopterygota</taxon>
        <taxon>Lepidoptera</taxon>
        <taxon>Glossata</taxon>
        <taxon>Ditrysia</taxon>
        <taxon>Yponomeutoidea</taxon>
        <taxon>Plutellidae</taxon>
        <taxon>Plutella</taxon>
    </lineage>
</organism>
<evidence type="ECO:0000313" key="3">
    <source>
        <dbReference type="Proteomes" id="UP000653454"/>
    </source>
</evidence>
<evidence type="ECO:0000259" key="1">
    <source>
        <dbReference type="Pfam" id="PF13837"/>
    </source>
</evidence>
<dbReference type="Proteomes" id="UP000653454">
    <property type="component" value="Unassembled WGS sequence"/>
</dbReference>
<dbReference type="InterPro" id="IPR044822">
    <property type="entry name" value="Myb_DNA-bind_4"/>
</dbReference>
<keyword evidence="3" id="KW-1185">Reference proteome</keyword>
<protein>
    <submittedName>
        <fullName evidence="2">(diamondback moth) hypothetical protein</fullName>
    </submittedName>
</protein>